<dbReference type="GO" id="GO:0043138">
    <property type="term" value="F:3'-5' DNA helicase activity"/>
    <property type="evidence" value="ECO:0007669"/>
    <property type="project" value="TreeGrafter"/>
</dbReference>
<dbReference type="AlphaFoldDB" id="A0A3G6J8U9"/>
<evidence type="ECO:0000259" key="4">
    <source>
        <dbReference type="PROSITE" id="PS51192"/>
    </source>
</evidence>
<feature type="domain" description="Helicase ATP-binding" evidence="4">
    <location>
        <begin position="82"/>
        <end position="269"/>
    </location>
</feature>
<protein>
    <submittedName>
        <fullName evidence="6">Putative ATP-dependent helicase Lhr</fullName>
    </submittedName>
</protein>
<evidence type="ECO:0000313" key="7">
    <source>
        <dbReference type="Proteomes" id="UP000269019"/>
    </source>
</evidence>
<gene>
    <name evidence="6" type="ORF">CCHOA_10835</name>
</gene>
<keyword evidence="2" id="KW-0067">ATP-binding</keyword>
<dbReference type="InterPro" id="IPR018973">
    <property type="entry name" value="MZB"/>
</dbReference>
<evidence type="ECO:0000256" key="1">
    <source>
        <dbReference type="ARBA" id="ARBA00022741"/>
    </source>
</evidence>
<dbReference type="KEGG" id="ccho:CCHOA_10835"/>
<feature type="domain" description="Helicase C-terminal" evidence="5">
    <location>
        <begin position="401"/>
        <end position="557"/>
    </location>
</feature>
<dbReference type="EMBL" id="CP033896">
    <property type="protein sequence ID" value="AZA14545.1"/>
    <property type="molecule type" value="Genomic_DNA"/>
</dbReference>
<dbReference type="Gene3D" id="3.40.50.300">
    <property type="entry name" value="P-loop containing nucleotide triphosphate hydrolases"/>
    <property type="match status" value="2"/>
</dbReference>
<dbReference type="GO" id="GO:0005524">
    <property type="term" value="F:ATP binding"/>
    <property type="evidence" value="ECO:0007669"/>
    <property type="project" value="UniProtKB-KW"/>
</dbReference>
<dbReference type="InterPro" id="IPR011545">
    <property type="entry name" value="DEAD/DEAH_box_helicase_dom"/>
</dbReference>
<dbReference type="GO" id="GO:0036297">
    <property type="term" value="P:interstrand cross-link repair"/>
    <property type="evidence" value="ECO:0007669"/>
    <property type="project" value="TreeGrafter"/>
</dbReference>
<name>A0A3G6J8U9_9CORY</name>
<organism evidence="6 7">
    <name type="scientific">Corynebacterium choanae</name>
    <dbReference type="NCBI Taxonomy" id="1862358"/>
    <lineage>
        <taxon>Bacteria</taxon>
        <taxon>Bacillati</taxon>
        <taxon>Actinomycetota</taxon>
        <taxon>Actinomycetes</taxon>
        <taxon>Mycobacteriales</taxon>
        <taxon>Corynebacteriaceae</taxon>
        <taxon>Corynebacterium</taxon>
    </lineage>
</organism>
<feature type="region of interest" description="Disordered" evidence="3">
    <location>
        <begin position="369"/>
        <end position="391"/>
    </location>
</feature>
<dbReference type="GO" id="GO:0003676">
    <property type="term" value="F:nucleic acid binding"/>
    <property type="evidence" value="ECO:0007669"/>
    <property type="project" value="InterPro"/>
</dbReference>
<dbReference type="PROSITE" id="PS51194">
    <property type="entry name" value="HELICASE_CTER"/>
    <property type="match status" value="1"/>
</dbReference>
<evidence type="ECO:0000256" key="2">
    <source>
        <dbReference type="ARBA" id="ARBA00022840"/>
    </source>
</evidence>
<accession>A0A3G6J8U9</accession>
<keyword evidence="6" id="KW-0347">Helicase</keyword>
<evidence type="ECO:0000313" key="6">
    <source>
        <dbReference type="EMBL" id="AZA14545.1"/>
    </source>
</evidence>
<dbReference type="Pfam" id="PF09369">
    <property type="entry name" value="MZB"/>
    <property type="match status" value="1"/>
</dbReference>
<keyword evidence="1" id="KW-0547">Nucleotide-binding</keyword>
<dbReference type="RefSeq" id="WP_123930030.1">
    <property type="nucleotide sequence ID" value="NZ_CP033896.1"/>
</dbReference>
<dbReference type="Pfam" id="PF00271">
    <property type="entry name" value="Helicase_C"/>
    <property type="match status" value="1"/>
</dbReference>
<dbReference type="InterPro" id="IPR027417">
    <property type="entry name" value="P-loop_NTPase"/>
</dbReference>
<dbReference type="PANTHER" id="PTHR47957">
    <property type="entry name" value="ATP-DEPENDENT HELICASE HRQ1"/>
    <property type="match status" value="1"/>
</dbReference>
<dbReference type="GO" id="GO:0006289">
    <property type="term" value="P:nucleotide-excision repair"/>
    <property type="evidence" value="ECO:0007669"/>
    <property type="project" value="TreeGrafter"/>
</dbReference>
<reference evidence="6 7" key="1">
    <citation type="submission" date="2018-11" db="EMBL/GenBank/DDBJ databases">
        <authorList>
            <person name="Kleinhagauer T."/>
            <person name="Glaeser S.P."/>
            <person name="Spergser J."/>
            <person name="Ruckert C."/>
            <person name="Kaempfer P."/>
            <person name="Busse H.-J."/>
        </authorList>
    </citation>
    <scope>NUCLEOTIDE SEQUENCE [LARGE SCALE GENOMIC DNA]</scope>
    <source>
        <strain evidence="6 7">200CH</strain>
    </source>
</reference>
<dbReference type="Proteomes" id="UP000269019">
    <property type="component" value="Chromosome"/>
</dbReference>
<dbReference type="PANTHER" id="PTHR47957:SF3">
    <property type="entry name" value="ATP-DEPENDENT HELICASE HRQ1"/>
    <property type="match status" value="1"/>
</dbReference>
<dbReference type="SMART" id="SM00487">
    <property type="entry name" value="DEXDc"/>
    <property type="match status" value="1"/>
</dbReference>
<dbReference type="SMART" id="SM00490">
    <property type="entry name" value="HELICc"/>
    <property type="match status" value="1"/>
</dbReference>
<dbReference type="InterPro" id="IPR014001">
    <property type="entry name" value="Helicase_ATP-bd"/>
</dbReference>
<dbReference type="CDD" id="cd17923">
    <property type="entry name" value="DEXHc_Hrq1-like"/>
    <property type="match status" value="1"/>
</dbReference>
<feature type="region of interest" description="Disordered" evidence="3">
    <location>
        <begin position="292"/>
        <end position="328"/>
    </location>
</feature>
<dbReference type="PROSITE" id="PS51192">
    <property type="entry name" value="HELICASE_ATP_BIND_1"/>
    <property type="match status" value="1"/>
</dbReference>
<dbReference type="CDD" id="cd18797">
    <property type="entry name" value="SF2_C_Hrq"/>
    <property type="match status" value="1"/>
</dbReference>
<dbReference type="Pfam" id="PF00270">
    <property type="entry name" value="DEAD"/>
    <property type="match status" value="1"/>
</dbReference>
<dbReference type="SUPFAM" id="SSF52540">
    <property type="entry name" value="P-loop containing nucleoside triphosphate hydrolases"/>
    <property type="match status" value="1"/>
</dbReference>
<sequence length="902" mass="95394">MDIPPSITDAAGFSSGPADAGALFAAAIATNLPDSQATSITQVPGKTAVFAPWPQWVSAGTRTFLADERGIGQLYRHQAATAEYAFSGQHVIVATGTASGKSLGYQLPMMEALIADPAACALYLAPTKALANNQVQLLNKWSAAVRGDGLSEVAPIMPSTYDGDTPSSARRSIRDHSRLLISNPDMVHTSLCARHQQWGRVLRNLRFIVLDEAHVYRGVFGANVALVVRRVLRLAKYYGAEPVVVLASATTADPTRLAQQLVGEKVTAITEDGSPRGKRTIMLWEPGFVDDEQAAGRGSGGRQSTLLPSPGDGRHRTGQDAQQGAAHDDPLAAEIQEGIDSGFFPASALNDDDELAFWGGIATVDDSCEEGHAGPTPAGQSVTQRTSFEKPRPRIPAWQEAATMMATTIAEGGRTVTFARSRRQAEIIALRATESLVGRGCVEEARRVSAYRAGYLAEDRRRLEQMLDSGELLGVAATNALELGVDIGGLDAVIVCGWPGTVASFYQQAGRAGRRGQSSLVALVARDDPLDQYLIHHPETIIGGCVEATVFNPANPFIQAAHLYCAAVELPLTADEIVTLDAHDTVEQLSRCGLVRWRGDKLYATPRPLGVDDGLPTPETAHAQVSLRGASSDSITIVSQADGTILGDVNAAMAASHVHPGAVYLHLGRSYVITALDYTDGIALADPAEPEFSTHPLSTTDIRIINDPTDQEIANPAPGLWIAAVDVEVTTAVTGYRKRYFATNKAETVPLTVPPQTLVTRAVSYTLDPLVLDALGIRAGDLPGALHAAEHAAIGLLPLIAACDRWDIGGVSTAEHPDTGLPTVFVYDGHPGGAGFADEGFRRFHQWITATFEAVSKCSCAQGCPSCVVSPKCGNGNNPLDKHAAATVLGALVAMTAPDPEK</sequence>
<dbReference type="InterPro" id="IPR001650">
    <property type="entry name" value="Helicase_C-like"/>
</dbReference>
<dbReference type="OrthoDB" id="143059at2"/>
<evidence type="ECO:0000259" key="5">
    <source>
        <dbReference type="PROSITE" id="PS51194"/>
    </source>
</evidence>
<keyword evidence="6" id="KW-0378">Hydrolase</keyword>
<keyword evidence="7" id="KW-1185">Reference proteome</keyword>
<proteinExistence type="predicted"/>
<evidence type="ECO:0000256" key="3">
    <source>
        <dbReference type="SAM" id="MobiDB-lite"/>
    </source>
</evidence>